<reference evidence="2 3" key="1">
    <citation type="submission" date="2020-01" db="EMBL/GenBank/DDBJ databases">
        <title>Identification and distribution of gene clusters putatively required for synthesis of sphingolipid metabolism inhibitors in phylogenetically diverse species of the filamentous fungus Fusarium.</title>
        <authorList>
            <person name="Kim H.-S."/>
            <person name="Busman M."/>
            <person name="Brown D.W."/>
            <person name="Divon H."/>
            <person name="Uhlig S."/>
            <person name="Proctor R.H."/>
        </authorList>
    </citation>
    <scope>NUCLEOTIDE SEQUENCE [LARGE SCALE GENOMIC DNA]</scope>
    <source>
        <strain evidence="2 3">NRRL 13308</strain>
    </source>
</reference>
<organism evidence="2 3">
    <name type="scientific">Fusarium acutatum</name>
    <dbReference type="NCBI Taxonomy" id="78861"/>
    <lineage>
        <taxon>Eukaryota</taxon>
        <taxon>Fungi</taxon>
        <taxon>Dikarya</taxon>
        <taxon>Ascomycota</taxon>
        <taxon>Pezizomycotina</taxon>
        <taxon>Sordariomycetes</taxon>
        <taxon>Hypocreomycetidae</taxon>
        <taxon>Hypocreales</taxon>
        <taxon>Nectriaceae</taxon>
        <taxon>Fusarium</taxon>
        <taxon>Fusarium fujikuroi species complex</taxon>
    </lineage>
</organism>
<feature type="region of interest" description="Disordered" evidence="1">
    <location>
        <begin position="11"/>
        <end position="34"/>
    </location>
</feature>
<proteinExistence type="predicted"/>
<dbReference type="AlphaFoldDB" id="A0A8H4KA81"/>
<dbReference type="Proteomes" id="UP000536711">
    <property type="component" value="Unassembled WGS sequence"/>
</dbReference>
<sequence length="69" mass="7862">MAFSTENVICANFGRKPPPPPPTPSPWPRDPTNGKQFPIHSLCIGYYTTMHSVEEEPRWPDTEYTKGEE</sequence>
<dbReference type="EMBL" id="JAADJF010000003">
    <property type="protein sequence ID" value="KAF4445284.1"/>
    <property type="molecule type" value="Genomic_DNA"/>
</dbReference>
<comment type="caution">
    <text evidence="2">The sequence shown here is derived from an EMBL/GenBank/DDBJ whole genome shotgun (WGS) entry which is preliminary data.</text>
</comment>
<gene>
    <name evidence="2" type="ORF">FACUT_54</name>
</gene>
<protein>
    <submittedName>
        <fullName evidence="2">Uncharacterized protein</fullName>
    </submittedName>
</protein>
<feature type="compositionally biased region" description="Pro residues" evidence="1">
    <location>
        <begin position="16"/>
        <end position="29"/>
    </location>
</feature>
<evidence type="ECO:0000256" key="1">
    <source>
        <dbReference type="SAM" id="MobiDB-lite"/>
    </source>
</evidence>
<dbReference type="OrthoDB" id="10581084at2759"/>
<evidence type="ECO:0000313" key="3">
    <source>
        <dbReference type="Proteomes" id="UP000536711"/>
    </source>
</evidence>
<evidence type="ECO:0000313" key="2">
    <source>
        <dbReference type="EMBL" id="KAF4445284.1"/>
    </source>
</evidence>
<name>A0A8H4KA81_9HYPO</name>
<keyword evidence="3" id="KW-1185">Reference proteome</keyword>
<accession>A0A8H4KA81</accession>